<dbReference type="InterPro" id="IPR016181">
    <property type="entry name" value="Acyl_CoA_acyltransferase"/>
</dbReference>
<dbReference type="PROSITE" id="PS51186">
    <property type="entry name" value="GNAT"/>
    <property type="match status" value="1"/>
</dbReference>
<protein>
    <recommendedName>
        <fullName evidence="4">N-acetyltransferase domain-containing protein</fullName>
    </recommendedName>
</protein>
<feature type="domain" description="N-acetyltransferase" evidence="4">
    <location>
        <begin position="1"/>
        <end position="135"/>
    </location>
</feature>
<organism evidence="6">
    <name type="scientific">Chlorella variabilis</name>
    <name type="common">Green alga</name>
    <dbReference type="NCBI Taxonomy" id="554065"/>
    <lineage>
        <taxon>Eukaryota</taxon>
        <taxon>Viridiplantae</taxon>
        <taxon>Chlorophyta</taxon>
        <taxon>core chlorophytes</taxon>
        <taxon>Trebouxiophyceae</taxon>
        <taxon>Chlorellales</taxon>
        <taxon>Chlorellaceae</taxon>
        <taxon>Chlorella clade</taxon>
        <taxon>Chlorella</taxon>
    </lineage>
</organism>
<keyword evidence="2" id="KW-0012">Acyltransferase</keyword>
<dbReference type="KEGG" id="cvr:CHLNCDRAFT_14420"/>
<dbReference type="AlphaFoldDB" id="E1ZJ27"/>
<feature type="non-terminal residue" evidence="5">
    <location>
        <position position="1"/>
    </location>
</feature>
<evidence type="ECO:0000256" key="2">
    <source>
        <dbReference type="ARBA" id="ARBA00023315"/>
    </source>
</evidence>
<keyword evidence="6" id="KW-1185">Reference proteome</keyword>
<evidence type="ECO:0000256" key="3">
    <source>
        <dbReference type="ARBA" id="ARBA00024025"/>
    </source>
</evidence>
<dbReference type="GO" id="GO:0004596">
    <property type="term" value="F:protein-N-terminal amino-acid acetyltransferase activity"/>
    <property type="evidence" value="ECO:0007669"/>
    <property type="project" value="InterPro"/>
</dbReference>
<proteinExistence type="inferred from homology"/>
<dbReference type="OrthoDB" id="249099at2759"/>
<keyword evidence="1" id="KW-0808">Transferase</keyword>
<dbReference type="RefSeq" id="XP_005846533.1">
    <property type="nucleotide sequence ID" value="XM_005846471.1"/>
</dbReference>
<dbReference type="FunCoup" id="E1ZJ27">
    <property type="interactions" value="607"/>
</dbReference>
<dbReference type="Proteomes" id="UP000008141">
    <property type="component" value="Unassembled WGS sequence"/>
</dbReference>
<evidence type="ECO:0000259" key="4">
    <source>
        <dbReference type="PROSITE" id="PS51186"/>
    </source>
</evidence>
<evidence type="ECO:0000313" key="6">
    <source>
        <dbReference type="Proteomes" id="UP000008141"/>
    </source>
</evidence>
<gene>
    <name evidence="5" type="ORF">CHLNCDRAFT_14420</name>
</gene>
<dbReference type="OMA" id="IVCKLEA"/>
<accession>E1ZJ27</accession>
<feature type="non-terminal residue" evidence="5">
    <location>
        <position position="135"/>
    </location>
</feature>
<dbReference type="CDD" id="cd04301">
    <property type="entry name" value="NAT_SF"/>
    <property type="match status" value="1"/>
</dbReference>
<dbReference type="SUPFAM" id="SSF55729">
    <property type="entry name" value="Acyl-CoA N-acyltransferases (Nat)"/>
    <property type="match status" value="1"/>
</dbReference>
<evidence type="ECO:0000256" key="1">
    <source>
        <dbReference type="ARBA" id="ARBA00022679"/>
    </source>
</evidence>
<dbReference type="Pfam" id="PF00583">
    <property type="entry name" value="Acetyltransf_1"/>
    <property type="match status" value="1"/>
</dbReference>
<dbReference type="PANTHER" id="PTHR45896">
    <property type="entry name" value="N-ALPHA-ACETYLTRANSFERASE 30"/>
    <property type="match status" value="1"/>
</dbReference>
<reference evidence="5 6" key="1">
    <citation type="journal article" date="2010" name="Plant Cell">
        <title>The Chlorella variabilis NC64A genome reveals adaptation to photosymbiosis, coevolution with viruses, and cryptic sex.</title>
        <authorList>
            <person name="Blanc G."/>
            <person name="Duncan G."/>
            <person name="Agarkova I."/>
            <person name="Borodovsky M."/>
            <person name="Gurnon J."/>
            <person name="Kuo A."/>
            <person name="Lindquist E."/>
            <person name="Lucas S."/>
            <person name="Pangilinan J."/>
            <person name="Polle J."/>
            <person name="Salamov A."/>
            <person name="Terry A."/>
            <person name="Yamada T."/>
            <person name="Dunigan D.D."/>
            <person name="Grigoriev I.V."/>
            <person name="Claverie J.M."/>
            <person name="Van Etten J.L."/>
        </authorList>
    </citation>
    <scope>NUCLEOTIDE SEQUENCE [LARGE SCALE GENOMIC DNA]</scope>
    <source>
        <strain evidence="5 6">NC64A</strain>
    </source>
</reference>
<dbReference type="STRING" id="554065.E1ZJ27"/>
<evidence type="ECO:0000313" key="5">
    <source>
        <dbReference type="EMBL" id="EFN54431.1"/>
    </source>
</evidence>
<name>E1ZJ27_CHLVA</name>
<dbReference type="GeneID" id="17353681"/>
<dbReference type="eggNOG" id="KOG3139">
    <property type="taxonomic scope" value="Eukaryota"/>
</dbReference>
<dbReference type="EMBL" id="GL433848">
    <property type="protein sequence ID" value="EFN54431.1"/>
    <property type="molecule type" value="Genomic_DNA"/>
</dbReference>
<dbReference type="InParanoid" id="E1ZJ27"/>
<dbReference type="GO" id="GO:0031417">
    <property type="term" value="C:NatC complex"/>
    <property type="evidence" value="ECO:0007669"/>
    <property type="project" value="TreeGrafter"/>
</dbReference>
<dbReference type="PANTHER" id="PTHR45896:SF1">
    <property type="entry name" value="N-ALPHA-ACETYLTRANSFERASE 30"/>
    <property type="match status" value="1"/>
</dbReference>
<dbReference type="Gene3D" id="3.40.630.30">
    <property type="match status" value="1"/>
</dbReference>
<sequence>VMGLIDNELSEPYSIFTYRYFLHNWPHLCFLVFKGDRCFGTVVAKMDVHRDKALRGYIAMVTVQQEFRYLGVGSELVQRTIFAMVAGGCEEVALEAEVTNSGALRLYQKLGFIRDKRLHKYYLSGSDAYRLKLLL</sequence>
<comment type="similarity">
    <text evidence="3">Belongs to the acetyltransferase family. MAK3 subfamily.</text>
</comment>
<dbReference type="InterPro" id="IPR000182">
    <property type="entry name" value="GNAT_dom"/>
</dbReference>
<dbReference type="InterPro" id="IPR044542">
    <property type="entry name" value="NAA30-like"/>
</dbReference>